<dbReference type="Pfam" id="PF00067">
    <property type="entry name" value="p450"/>
    <property type="match status" value="2"/>
</dbReference>
<keyword evidence="4 7" id="KW-0560">Oxidoreductase</keyword>
<evidence type="ECO:0000256" key="6">
    <source>
        <dbReference type="ARBA" id="ARBA00023033"/>
    </source>
</evidence>
<dbReference type="AlphaFoldDB" id="A0A0P9C8Y0"/>
<organism evidence="9 10">
    <name type="scientific">Alicyclobacillus ferrooxydans</name>
    <dbReference type="NCBI Taxonomy" id="471514"/>
    <lineage>
        <taxon>Bacteria</taxon>
        <taxon>Bacillati</taxon>
        <taxon>Bacillota</taxon>
        <taxon>Bacilli</taxon>
        <taxon>Bacillales</taxon>
        <taxon>Alicyclobacillaceae</taxon>
        <taxon>Alicyclobacillus</taxon>
    </lineage>
</organism>
<dbReference type="Gene3D" id="1.10.630.10">
    <property type="entry name" value="Cytochrome P450"/>
    <property type="match status" value="1"/>
</dbReference>
<evidence type="ECO:0000313" key="10">
    <source>
        <dbReference type="Proteomes" id="UP000050482"/>
    </source>
</evidence>
<dbReference type="STRING" id="471514.AN477_20340"/>
<accession>A0A0P9C8Y0</accession>
<evidence type="ECO:0000256" key="3">
    <source>
        <dbReference type="ARBA" id="ARBA00022723"/>
    </source>
</evidence>
<dbReference type="PRINTS" id="PR00359">
    <property type="entry name" value="BP450"/>
</dbReference>
<evidence type="ECO:0000256" key="8">
    <source>
        <dbReference type="SAM" id="MobiDB-lite"/>
    </source>
</evidence>
<protein>
    <submittedName>
        <fullName evidence="9">Cytochrome</fullName>
    </submittedName>
</protein>
<keyword evidence="10" id="KW-1185">Reference proteome</keyword>
<dbReference type="EMBL" id="LJCO01000091">
    <property type="protein sequence ID" value="KPV41790.1"/>
    <property type="molecule type" value="Genomic_DNA"/>
</dbReference>
<keyword evidence="3 7" id="KW-0479">Metal-binding</keyword>
<dbReference type="Proteomes" id="UP000050482">
    <property type="component" value="Unassembled WGS sequence"/>
</dbReference>
<dbReference type="OrthoDB" id="9801155at2"/>
<dbReference type="GO" id="GO:0005506">
    <property type="term" value="F:iron ion binding"/>
    <property type="evidence" value="ECO:0007669"/>
    <property type="project" value="InterPro"/>
</dbReference>
<dbReference type="FunFam" id="1.10.630.10:FF:000018">
    <property type="entry name" value="Cytochrome P450 monooxygenase"/>
    <property type="match status" value="1"/>
</dbReference>
<keyword evidence="6 7" id="KW-0503">Monooxygenase</keyword>
<dbReference type="GO" id="GO:0004497">
    <property type="term" value="F:monooxygenase activity"/>
    <property type="evidence" value="ECO:0007669"/>
    <property type="project" value="UniProtKB-KW"/>
</dbReference>
<dbReference type="InterPro" id="IPR001128">
    <property type="entry name" value="Cyt_P450"/>
</dbReference>
<reference evidence="9 10" key="1">
    <citation type="submission" date="2015-09" db="EMBL/GenBank/DDBJ databases">
        <title>Draft genome sequence of Alicyclobacillus ferrooxydans DSM 22381.</title>
        <authorList>
            <person name="Hemp J."/>
        </authorList>
    </citation>
    <scope>NUCLEOTIDE SEQUENCE [LARGE SCALE GENOMIC DNA]</scope>
    <source>
        <strain evidence="9 10">TC-34</strain>
    </source>
</reference>
<dbReference type="SUPFAM" id="SSF48264">
    <property type="entry name" value="Cytochrome P450"/>
    <property type="match status" value="1"/>
</dbReference>
<dbReference type="GO" id="GO:0020037">
    <property type="term" value="F:heme binding"/>
    <property type="evidence" value="ECO:0007669"/>
    <property type="project" value="InterPro"/>
</dbReference>
<dbReference type="PROSITE" id="PS00086">
    <property type="entry name" value="CYTOCHROME_P450"/>
    <property type="match status" value="1"/>
</dbReference>
<evidence type="ECO:0000256" key="2">
    <source>
        <dbReference type="ARBA" id="ARBA00022617"/>
    </source>
</evidence>
<evidence type="ECO:0000256" key="7">
    <source>
        <dbReference type="RuleBase" id="RU000461"/>
    </source>
</evidence>
<dbReference type="InterPro" id="IPR017972">
    <property type="entry name" value="Cyt_P450_CS"/>
</dbReference>
<dbReference type="PATRIC" id="fig|471514.4.peg.3001"/>
<evidence type="ECO:0000256" key="5">
    <source>
        <dbReference type="ARBA" id="ARBA00023004"/>
    </source>
</evidence>
<evidence type="ECO:0000256" key="1">
    <source>
        <dbReference type="ARBA" id="ARBA00010617"/>
    </source>
</evidence>
<dbReference type="InterPro" id="IPR036396">
    <property type="entry name" value="Cyt_P450_sf"/>
</dbReference>
<keyword evidence="2 7" id="KW-0349">Heme</keyword>
<evidence type="ECO:0000313" key="9">
    <source>
        <dbReference type="EMBL" id="KPV41790.1"/>
    </source>
</evidence>
<gene>
    <name evidence="9" type="ORF">AN477_20340</name>
</gene>
<comment type="similarity">
    <text evidence="1 7">Belongs to the cytochrome P450 family.</text>
</comment>
<dbReference type="InterPro" id="IPR002397">
    <property type="entry name" value="Cyt_P450_B"/>
</dbReference>
<name>A0A0P9C8Y0_9BACL</name>
<dbReference type="PANTHER" id="PTHR46696:SF1">
    <property type="entry name" value="CYTOCHROME P450 YJIB-RELATED"/>
    <property type="match status" value="1"/>
</dbReference>
<dbReference type="PANTHER" id="PTHR46696">
    <property type="entry name" value="P450, PUTATIVE (EUROFUNG)-RELATED"/>
    <property type="match status" value="1"/>
</dbReference>
<evidence type="ECO:0000256" key="4">
    <source>
        <dbReference type="ARBA" id="ARBA00023002"/>
    </source>
</evidence>
<dbReference type="CDD" id="cd11032">
    <property type="entry name" value="P450_EryK-like"/>
    <property type="match status" value="1"/>
</dbReference>
<dbReference type="RefSeq" id="WP_054971026.1">
    <property type="nucleotide sequence ID" value="NZ_LJCO01000091.1"/>
</dbReference>
<proteinExistence type="inferred from homology"/>
<dbReference type="GO" id="GO:0016705">
    <property type="term" value="F:oxidoreductase activity, acting on paired donors, with incorporation or reduction of molecular oxygen"/>
    <property type="evidence" value="ECO:0007669"/>
    <property type="project" value="InterPro"/>
</dbReference>
<keyword evidence="5 7" id="KW-0408">Iron</keyword>
<comment type="caution">
    <text evidence="9">The sequence shown here is derived from an EMBL/GenBank/DDBJ whole genome shotgun (WGS) entry which is preliminary data.</text>
</comment>
<feature type="region of interest" description="Disordered" evidence="8">
    <location>
        <begin position="55"/>
        <end position="82"/>
    </location>
</feature>
<sequence>MDMFSPQLRMNPYPVYHLMRQAQPVMYMEQMHIWSVFRYADVRTVLSDYARFSSQYGQSGVPDKSASAEARHGSSLITTDPPRHTKLRSLVNRAFTPRAVEALEPRIKEIAHELIDQIVERGARSLDGPHGSHGAPGHNSVHGTFDLVEDFSYPLPVIVIAELLGVPSSHRKQFKEWSDVVVASADNMIGGSNPDSGRVHQEMAEYFHHIMAERRQEPKDDLISALLAAEEDNEHLSEADILSFCWLLLVAGNETTTNLIGNAVRTLLEHPDQYAMLTEDRSLIPGALEETLRYRSPVQAMFRVTTEDVTLADRTIPAGERVIAWIGSANRDEERFAQADRFDITRNPNPHIAFGHGVHFCLGAPLARLEARVALETILDRLPNLSRINDDPLEPARGFIVHGVTSLPLKFA</sequence>
<dbReference type="PRINTS" id="PR00385">
    <property type="entry name" value="P450"/>
</dbReference>